<dbReference type="PANTHER" id="PTHR33990">
    <property type="entry name" value="PROTEIN YJDN-RELATED"/>
    <property type="match status" value="1"/>
</dbReference>
<evidence type="ECO:0000259" key="1">
    <source>
        <dbReference type="Pfam" id="PF06983"/>
    </source>
</evidence>
<dbReference type="Proteomes" id="UP000199700">
    <property type="component" value="Chromosome"/>
</dbReference>
<dbReference type="EMBL" id="LT629739">
    <property type="protein sequence ID" value="SDS26105.1"/>
    <property type="molecule type" value="Genomic_DNA"/>
</dbReference>
<accession>A0A1H1QRR8</accession>
<dbReference type="InterPro" id="IPR028973">
    <property type="entry name" value="PhnB-like"/>
</dbReference>
<dbReference type="OrthoDB" id="9795306at2"/>
<dbReference type="Gene3D" id="3.10.180.10">
    <property type="entry name" value="2,3-Dihydroxybiphenyl 1,2-Dioxygenase, domain 1"/>
    <property type="match status" value="1"/>
</dbReference>
<evidence type="ECO:0000313" key="3">
    <source>
        <dbReference type="Proteomes" id="UP000199700"/>
    </source>
</evidence>
<keyword evidence="3" id="KW-1185">Reference proteome</keyword>
<dbReference type="SUPFAM" id="SSF54593">
    <property type="entry name" value="Glyoxalase/Bleomycin resistance protein/Dihydroxybiphenyl dioxygenase"/>
    <property type="match status" value="1"/>
</dbReference>
<dbReference type="AlphaFoldDB" id="A0A1H1QRR8"/>
<dbReference type="RefSeq" id="WP_092104655.1">
    <property type="nucleotide sequence ID" value="NZ_LT629739.1"/>
</dbReference>
<dbReference type="CDD" id="cd06588">
    <property type="entry name" value="PhnB_like"/>
    <property type="match status" value="1"/>
</dbReference>
<name>A0A1H1QRR8_BRESA</name>
<dbReference type="STRING" id="629680.SAMN04489751_1609"/>
<dbReference type="InterPro" id="IPR029068">
    <property type="entry name" value="Glyas_Bleomycin-R_OHBP_Dase"/>
</dbReference>
<reference evidence="2" key="1">
    <citation type="submission" date="2016-10" db="EMBL/GenBank/DDBJ databases">
        <authorList>
            <person name="Varghese N."/>
            <person name="Submissions S."/>
        </authorList>
    </citation>
    <scope>NUCLEOTIDE SEQUENCE [LARGE SCALE GENOMIC DNA]</scope>
    <source>
        <strain evidence="2">DSM 22082</strain>
    </source>
</reference>
<sequence>MSIDAYIFYSDGKCAEAFKRYQEIFGGELTIMPMKDVPEDQRMPGSTDDTVMHAALTFDDTLLMGSDDTTGDGGPRLGIALSYTAADLATADTVFAALADGGEIQMPLGPTFWSEGFGMCLDRYGVPWIVDTAQSSDGPGE</sequence>
<evidence type="ECO:0000313" key="2">
    <source>
        <dbReference type="EMBL" id="SDS26105.1"/>
    </source>
</evidence>
<feature type="domain" description="PhnB-like" evidence="1">
    <location>
        <begin position="7"/>
        <end position="129"/>
    </location>
</feature>
<proteinExistence type="predicted"/>
<dbReference type="Pfam" id="PF06983">
    <property type="entry name" value="3-dmu-9_3-mt"/>
    <property type="match status" value="1"/>
</dbReference>
<dbReference type="PANTHER" id="PTHR33990:SF1">
    <property type="entry name" value="PROTEIN YJDN"/>
    <property type="match status" value="1"/>
</dbReference>
<protein>
    <submittedName>
        <fullName evidence="2">PhnB protein</fullName>
    </submittedName>
</protein>
<organism evidence="2 3">
    <name type="scientific">Brevibacterium sandarakinum</name>
    <dbReference type="NCBI Taxonomy" id="629680"/>
    <lineage>
        <taxon>Bacteria</taxon>
        <taxon>Bacillati</taxon>
        <taxon>Actinomycetota</taxon>
        <taxon>Actinomycetes</taxon>
        <taxon>Micrococcales</taxon>
        <taxon>Brevibacteriaceae</taxon>
        <taxon>Brevibacterium</taxon>
    </lineage>
</organism>
<gene>
    <name evidence="2" type="ORF">SAMN04489751_1609</name>
</gene>